<sequence>MFNNYGSSSVSEIEELENSSELYFDNKTHQHDHGPMSTISEGNEAGEDTVYVAVGKSETSMEALSWTLKNLVITPSTMVYLIHVFPDIKHIPSPLGVGMVPKSQVSAEQVENYMAQERGKRRELLQKFIQSCSALKVKVDTILIESDLVAKAILDLIPILQIRKLVLGANKSQLRKLRSRKGNGIADQVLQNAPEICKVSIVCEGKEVSEQITQSPSPRAAVANDTSKQQKEEDQHNNSVSCICLAFRPKFK</sequence>
<dbReference type="SUPFAM" id="SSF52402">
    <property type="entry name" value="Adenine nucleotide alpha hydrolases-like"/>
    <property type="match status" value="1"/>
</dbReference>
<dbReference type="CDD" id="cd01989">
    <property type="entry name" value="USP_STK_Ubox_N"/>
    <property type="match status" value="1"/>
</dbReference>
<feature type="region of interest" description="Disordered" evidence="1">
    <location>
        <begin position="212"/>
        <end position="234"/>
    </location>
</feature>
<evidence type="ECO:0000256" key="1">
    <source>
        <dbReference type="SAM" id="MobiDB-lite"/>
    </source>
</evidence>
<name>A0AAN9E4B7_CROPI</name>
<organism evidence="2 3">
    <name type="scientific">Crotalaria pallida</name>
    <name type="common">Smooth rattlebox</name>
    <name type="synonym">Crotalaria striata</name>
    <dbReference type="NCBI Taxonomy" id="3830"/>
    <lineage>
        <taxon>Eukaryota</taxon>
        <taxon>Viridiplantae</taxon>
        <taxon>Streptophyta</taxon>
        <taxon>Embryophyta</taxon>
        <taxon>Tracheophyta</taxon>
        <taxon>Spermatophyta</taxon>
        <taxon>Magnoliopsida</taxon>
        <taxon>eudicotyledons</taxon>
        <taxon>Gunneridae</taxon>
        <taxon>Pentapetalae</taxon>
        <taxon>rosids</taxon>
        <taxon>fabids</taxon>
        <taxon>Fabales</taxon>
        <taxon>Fabaceae</taxon>
        <taxon>Papilionoideae</taxon>
        <taxon>50 kb inversion clade</taxon>
        <taxon>genistoids sensu lato</taxon>
        <taxon>core genistoids</taxon>
        <taxon>Crotalarieae</taxon>
        <taxon>Crotalaria</taxon>
    </lineage>
</organism>
<dbReference type="InterPro" id="IPR014729">
    <property type="entry name" value="Rossmann-like_a/b/a_fold"/>
</dbReference>
<gene>
    <name evidence="2" type="ORF">RIF29_40881</name>
</gene>
<dbReference type="AlphaFoldDB" id="A0AAN9E4B7"/>
<keyword evidence="3" id="KW-1185">Reference proteome</keyword>
<dbReference type="PANTHER" id="PTHR47382:SF3">
    <property type="entry name" value="ADENINE NUCLEOTIDE ALPHA HYDROLASES-LIKE SUPERFAMILY PROTEIN"/>
    <property type="match status" value="1"/>
</dbReference>
<dbReference type="Gene3D" id="3.40.50.620">
    <property type="entry name" value="HUPs"/>
    <property type="match status" value="1"/>
</dbReference>
<reference evidence="2 3" key="1">
    <citation type="submission" date="2024-01" db="EMBL/GenBank/DDBJ databases">
        <title>The genomes of 5 underutilized Papilionoideae crops provide insights into root nodulation and disease resistanc.</title>
        <authorList>
            <person name="Yuan L."/>
        </authorList>
    </citation>
    <scope>NUCLEOTIDE SEQUENCE [LARGE SCALE GENOMIC DNA]</scope>
    <source>
        <strain evidence="2">ZHUSHIDOU_FW_LH</strain>
        <tissue evidence="2">Leaf</tissue>
    </source>
</reference>
<comment type="caution">
    <text evidence="2">The sequence shown here is derived from an EMBL/GenBank/DDBJ whole genome shotgun (WGS) entry which is preliminary data.</text>
</comment>
<protein>
    <submittedName>
        <fullName evidence="2">Uncharacterized protein</fullName>
    </submittedName>
</protein>
<evidence type="ECO:0000313" key="2">
    <source>
        <dbReference type="EMBL" id="KAK7246024.1"/>
    </source>
</evidence>
<dbReference type="Proteomes" id="UP001372338">
    <property type="component" value="Unassembled WGS sequence"/>
</dbReference>
<evidence type="ECO:0000313" key="3">
    <source>
        <dbReference type="Proteomes" id="UP001372338"/>
    </source>
</evidence>
<proteinExistence type="predicted"/>
<dbReference type="EMBL" id="JAYWIO010000008">
    <property type="protein sequence ID" value="KAK7246024.1"/>
    <property type="molecule type" value="Genomic_DNA"/>
</dbReference>
<dbReference type="PANTHER" id="PTHR47382">
    <property type="entry name" value="U-BOX DOMAIN-CONTAINING PROTEIN 52-LIKE"/>
    <property type="match status" value="1"/>
</dbReference>
<accession>A0AAN9E4B7</accession>